<feature type="compositionally biased region" description="Basic and acidic residues" evidence="1">
    <location>
        <begin position="17"/>
        <end position="35"/>
    </location>
</feature>
<dbReference type="Proteomes" id="UP000479710">
    <property type="component" value="Unassembled WGS sequence"/>
</dbReference>
<gene>
    <name evidence="2" type="ORF">E2562_016523</name>
</gene>
<comment type="caution">
    <text evidence="2">The sequence shown here is derived from an EMBL/GenBank/DDBJ whole genome shotgun (WGS) entry which is preliminary data.</text>
</comment>
<keyword evidence="3" id="KW-1185">Reference proteome</keyword>
<dbReference type="EMBL" id="SPHZ02000010">
    <property type="protein sequence ID" value="KAF0895790.1"/>
    <property type="molecule type" value="Genomic_DNA"/>
</dbReference>
<protein>
    <submittedName>
        <fullName evidence="2">Uncharacterized protein</fullName>
    </submittedName>
</protein>
<organism evidence="2 3">
    <name type="scientific">Oryza meyeriana var. granulata</name>
    <dbReference type="NCBI Taxonomy" id="110450"/>
    <lineage>
        <taxon>Eukaryota</taxon>
        <taxon>Viridiplantae</taxon>
        <taxon>Streptophyta</taxon>
        <taxon>Embryophyta</taxon>
        <taxon>Tracheophyta</taxon>
        <taxon>Spermatophyta</taxon>
        <taxon>Magnoliopsida</taxon>
        <taxon>Liliopsida</taxon>
        <taxon>Poales</taxon>
        <taxon>Poaceae</taxon>
        <taxon>BOP clade</taxon>
        <taxon>Oryzoideae</taxon>
        <taxon>Oryzeae</taxon>
        <taxon>Oryzinae</taxon>
        <taxon>Oryza</taxon>
        <taxon>Oryza meyeriana</taxon>
    </lineage>
</organism>
<dbReference type="AlphaFoldDB" id="A0A6G1C6I6"/>
<feature type="region of interest" description="Disordered" evidence="1">
    <location>
        <begin position="1"/>
        <end position="46"/>
    </location>
</feature>
<proteinExistence type="predicted"/>
<evidence type="ECO:0000313" key="2">
    <source>
        <dbReference type="EMBL" id="KAF0895790.1"/>
    </source>
</evidence>
<feature type="compositionally biased region" description="Acidic residues" evidence="1">
    <location>
        <begin position="7"/>
        <end position="16"/>
    </location>
</feature>
<reference evidence="2 3" key="1">
    <citation type="submission" date="2019-11" db="EMBL/GenBank/DDBJ databases">
        <title>Whole genome sequence of Oryza granulata.</title>
        <authorList>
            <person name="Li W."/>
        </authorList>
    </citation>
    <scope>NUCLEOTIDE SEQUENCE [LARGE SCALE GENOMIC DNA]</scope>
    <source>
        <strain evidence="3">cv. Menghai</strain>
        <tissue evidence="2">Leaf</tissue>
    </source>
</reference>
<name>A0A6G1C6I6_9ORYZ</name>
<evidence type="ECO:0000313" key="3">
    <source>
        <dbReference type="Proteomes" id="UP000479710"/>
    </source>
</evidence>
<sequence>MSSWSWPEDDDDESEKQEDARERDASESELSRRSGAEASSDAEAPEDRALFRWSSSFSDLAAVEFIALPGVLPSADDGDGDGFGL</sequence>
<evidence type="ECO:0000256" key="1">
    <source>
        <dbReference type="SAM" id="MobiDB-lite"/>
    </source>
</evidence>
<accession>A0A6G1C6I6</accession>